<sequence length="52" mass="6439">MQDKAEIMIKNTNINYITTIKNERFRQLQKDEQYNNIFINSQMRQFCSIYFL</sequence>
<dbReference type="GeneID" id="7834829"/>
<keyword evidence="2" id="KW-1185">Reference proteome</keyword>
<dbReference type="Proteomes" id="UP000009168">
    <property type="component" value="Unassembled WGS sequence"/>
</dbReference>
<name>Q23R86_TETTS</name>
<dbReference type="InParanoid" id="Q23R86"/>
<dbReference type="HOGENOM" id="CLU_3091547_0_0_1"/>
<evidence type="ECO:0000313" key="2">
    <source>
        <dbReference type="Proteomes" id="UP000009168"/>
    </source>
</evidence>
<protein>
    <submittedName>
        <fullName evidence="1">Uncharacterized protein</fullName>
    </submittedName>
</protein>
<proteinExistence type="predicted"/>
<reference evidence="2" key="1">
    <citation type="journal article" date="2006" name="PLoS Biol.">
        <title>Macronuclear genome sequence of the ciliate Tetrahymena thermophila, a model eukaryote.</title>
        <authorList>
            <person name="Eisen J.A."/>
            <person name="Coyne R.S."/>
            <person name="Wu M."/>
            <person name="Wu D."/>
            <person name="Thiagarajan M."/>
            <person name="Wortman J.R."/>
            <person name="Badger J.H."/>
            <person name="Ren Q."/>
            <person name="Amedeo P."/>
            <person name="Jones K.M."/>
            <person name="Tallon L.J."/>
            <person name="Delcher A.L."/>
            <person name="Salzberg S.L."/>
            <person name="Silva J.C."/>
            <person name="Haas B.J."/>
            <person name="Majoros W.H."/>
            <person name="Farzad M."/>
            <person name="Carlton J.M."/>
            <person name="Smith R.K. Jr."/>
            <person name="Garg J."/>
            <person name="Pearlman R.E."/>
            <person name="Karrer K.M."/>
            <person name="Sun L."/>
            <person name="Manning G."/>
            <person name="Elde N.C."/>
            <person name="Turkewitz A.P."/>
            <person name="Asai D.J."/>
            <person name="Wilkes D.E."/>
            <person name="Wang Y."/>
            <person name="Cai H."/>
            <person name="Collins K."/>
            <person name="Stewart B.A."/>
            <person name="Lee S.R."/>
            <person name="Wilamowska K."/>
            <person name="Weinberg Z."/>
            <person name="Ruzzo W.L."/>
            <person name="Wloga D."/>
            <person name="Gaertig J."/>
            <person name="Frankel J."/>
            <person name="Tsao C.-C."/>
            <person name="Gorovsky M.A."/>
            <person name="Keeling P.J."/>
            <person name="Waller R.F."/>
            <person name="Patron N.J."/>
            <person name="Cherry J.M."/>
            <person name="Stover N.A."/>
            <person name="Krieger C.J."/>
            <person name="del Toro C."/>
            <person name="Ryder H.F."/>
            <person name="Williamson S.C."/>
            <person name="Barbeau R.A."/>
            <person name="Hamilton E.P."/>
            <person name="Orias E."/>
        </authorList>
    </citation>
    <scope>NUCLEOTIDE SEQUENCE [LARGE SCALE GENOMIC DNA]</scope>
    <source>
        <strain evidence="2">SB210</strain>
    </source>
</reference>
<organism evidence="1 2">
    <name type="scientific">Tetrahymena thermophila (strain SB210)</name>
    <dbReference type="NCBI Taxonomy" id="312017"/>
    <lineage>
        <taxon>Eukaryota</taxon>
        <taxon>Sar</taxon>
        <taxon>Alveolata</taxon>
        <taxon>Ciliophora</taxon>
        <taxon>Intramacronucleata</taxon>
        <taxon>Oligohymenophorea</taxon>
        <taxon>Hymenostomatida</taxon>
        <taxon>Tetrahymenina</taxon>
        <taxon>Tetrahymenidae</taxon>
        <taxon>Tetrahymena</taxon>
    </lineage>
</organism>
<accession>Q23R86</accession>
<gene>
    <name evidence="1" type="ORF">TTHERM_00390020</name>
</gene>
<dbReference type="EMBL" id="GG662644">
    <property type="protein sequence ID" value="EAR99162.1"/>
    <property type="molecule type" value="Genomic_DNA"/>
</dbReference>
<dbReference type="RefSeq" id="XP_001019407.1">
    <property type="nucleotide sequence ID" value="XM_001019407.1"/>
</dbReference>
<dbReference type="KEGG" id="tet:TTHERM_00390020"/>
<dbReference type="AlphaFoldDB" id="Q23R86"/>
<evidence type="ECO:0000313" key="1">
    <source>
        <dbReference type="EMBL" id="EAR99162.1"/>
    </source>
</evidence>